<dbReference type="EMBL" id="MCOG01000018">
    <property type="protein sequence ID" value="ORY77960.1"/>
    <property type="molecule type" value="Genomic_DNA"/>
</dbReference>
<dbReference type="GO" id="GO:0061665">
    <property type="term" value="F:SUMO ligase activity"/>
    <property type="evidence" value="ECO:0007669"/>
    <property type="project" value="TreeGrafter"/>
</dbReference>
<dbReference type="SUPFAM" id="SSF57850">
    <property type="entry name" value="RING/U-box"/>
    <property type="match status" value="1"/>
</dbReference>
<feature type="region of interest" description="Disordered" evidence="5">
    <location>
        <begin position="498"/>
        <end position="563"/>
    </location>
</feature>
<evidence type="ECO:0000313" key="8">
    <source>
        <dbReference type="Proteomes" id="UP000193920"/>
    </source>
</evidence>
<dbReference type="GO" id="GO:0016925">
    <property type="term" value="P:protein sumoylation"/>
    <property type="evidence" value="ECO:0007669"/>
    <property type="project" value="TreeGrafter"/>
</dbReference>
<dbReference type="GO" id="GO:0008270">
    <property type="term" value="F:zinc ion binding"/>
    <property type="evidence" value="ECO:0007669"/>
    <property type="project" value="UniProtKB-KW"/>
</dbReference>
<reference evidence="7 8" key="1">
    <citation type="submission" date="2016-08" db="EMBL/GenBank/DDBJ databases">
        <title>A Parts List for Fungal Cellulosomes Revealed by Comparative Genomics.</title>
        <authorList>
            <consortium name="DOE Joint Genome Institute"/>
            <person name="Haitjema C.H."/>
            <person name="Gilmore S.P."/>
            <person name="Henske J.K."/>
            <person name="Solomon K.V."/>
            <person name="De Groot R."/>
            <person name="Kuo A."/>
            <person name="Mondo S.J."/>
            <person name="Salamov A.A."/>
            <person name="Labutti K."/>
            <person name="Zhao Z."/>
            <person name="Chiniquy J."/>
            <person name="Barry K."/>
            <person name="Brewer H.M."/>
            <person name="Purvine S.O."/>
            <person name="Wright A.T."/>
            <person name="Boxma B."/>
            <person name="Van Alen T."/>
            <person name="Hackstein J.H."/>
            <person name="Baker S.E."/>
            <person name="Grigoriev I.V."/>
            <person name="O'Malley M.A."/>
        </authorList>
    </citation>
    <scope>NUCLEOTIDE SEQUENCE [LARGE SCALE GENOMIC DNA]</scope>
    <source>
        <strain evidence="7 8">G1</strain>
    </source>
</reference>
<comment type="caution">
    <text evidence="7">The sequence shown here is derived from an EMBL/GenBank/DDBJ whole genome shotgun (WGS) entry which is preliminary data.</text>
</comment>
<protein>
    <recommendedName>
        <fullName evidence="6">SP-RING-type domain-containing protein</fullName>
    </recommendedName>
</protein>
<feature type="region of interest" description="Disordered" evidence="5">
    <location>
        <begin position="434"/>
        <end position="466"/>
    </location>
</feature>
<dbReference type="Gene3D" id="3.30.40.10">
    <property type="entry name" value="Zinc/RING finger domain, C3HC4 (zinc finger)"/>
    <property type="match status" value="1"/>
</dbReference>
<dbReference type="InterPro" id="IPR004181">
    <property type="entry name" value="Znf_MIZ"/>
</dbReference>
<evidence type="ECO:0000256" key="3">
    <source>
        <dbReference type="ARBA" id="ARBA00022833"/>
    </source>
</evidence>
<accession>A0A1Y2F266</accession>
<sequence>MKGLNLKKTSDDEIETTSSIVSLRCPISKARIKIPCRFKECTHVQCFDVYSYLQLNEQSPNWKCPVCNTRYDWKSLVIDGYMQDIIDNVSSDVNSVTVEVNGTWHIEEIQSPLNNENHYESEEDEEEDRFLAKLEAEIKEENNSVIDLTLSDDENKSTKSTDSVPFSISSSLTTSLQTEKANLQPSSSSEQLNSHSNRKRTLADLIAPQRKKVSGKSARLIFENTKSSSRSNNVNKISTSEGQRSSRLTSSYFNSDMNINDNSDQSSLNFHGNLLNTTTNTVDFSSLLSISPPLSTNINYSLSKNTSELTTLMNIDSTSSLNNIINLDESDSSNNLSSVKNKNNNTLASKSLNISANTNTVLNSSKFPYSSMNTLESKLPDLSTLSSLNPSSLNSSNSSVVNVTANSSINNESSGSLDIFSSNQMSRSLGINQNSLTIPTSLPSTKTKSSSITIPMSTGPTLSSSSLKTNNLNSFIDVEDNPYTSLLKSVLLNQSSKVSTSAPSSPSLNESSLKLKPHSITHSPHSSPKPTSISLSAQSSPGLGRIPTKFKNISPKPPKVEPTTSLNFNNYYNNLLSSLNYSYSLATTTPSSINISNPSLTMANNSLPLNNTTDPTTLFYLNTLANNSLLNSNVSQLAAPPPVPNYFDSSLMTSFQSNPYTSLLYGNNYALSMASSMNAATEKLLKEAAANTNLTTNSNALNTTERKTTSMTSSAISSLASNSINPNLNSPLSNTSLLQSTSLPVNTSTTTLLNSLNSSSTTSTSDTSTPALLNSLNVGATTTTTSATPSNNISDATQLNSLNPNLLSTLKSNLLTPINKLSSSTLSSSVSASSATPLTSLSSFETNTANLASLGTYQGLAMNPLVGLNYTNSELYNLALTNNSLATTPTNPLLNLLVSNSSLASNTNSILSNNSNESKK</sequence>
<proteinExistence type="predicted"/>
<keyword evidence="8" id="KW-1185">Reference proteome</keyword>
<feature type="region of interest" description="Disordered" evidence="5">
    <location>
        <begin position="177"/>
        <end position="248"/>
    </location>
</feature>
<gene>
    <name evidence="7" type="ORF">LY90DRAFT_665203</name>
</gene>
<dbReference type="PANTHER" id="PTHR10782:SF4">
    <property type="entry name" value="TONALLI, ISOFORM E"/>
    <property type="match status" value="1"/>
</dbReference>
<dbReference type="Proteomes" id="UP000193920">
    <property type="component" value="Unassembled WGS sequence"/>
</dbReference>
<dbReference type="Pfam" id="PF02891">
    <property type="entry name" value="zf-MIZ"/>
    <property type="match status" value="1"/>
</dbReference>
<dbReference type="CDD" id="cd16792">
    <property type="entry name" value="SP-RING_Siz-like"/>
    <property type="match status" value="1"/>
</dbReference>
<name>A0A1Y2F266_9FUNG</name>
<keyword evidence="3" id="KW-0862">Zinc</keyword>
<organism evidence="7 8">
    <name type="scientific">Neocallimastix californiae</name>
    <dbReference type="NCBI Taxonomy" id="1754190"/>
    <lineage>
        <taxon>Eukaryota</taxon>
        <taxon>Fungi</taxon>
        <taxon>Fungi incertae sedis</taxon>
        <taxon>Chytridiomycota</taxon>
        <taxon>Chytridiomycota incertae sedis</taxon>
        <taxon>Neocallimastigomycetes</taxon>
        <taxon>Neocallimastigales</taxon>
        <taxon>Neocallimastigaceae</taxon>
        <taxon>Neocallimastix</taxon>
    </lineage>
</organism>
<feature type="domain" description="SP-RING-type" evidence="6">
    <location>
        <begin position="10"/>
        <end position="91"/>
    </location>
</feature>
<evidence type="ECO:0000256" key="2">
    <source>
        <dbReference type="ARBA" id="ARBA00022771"/>
    </source>
</evidence>
<dbReference type="InterPro" id="IPR031141">
    <property type="entry name" value="SIZ1/2_SP-RING"/>
</dbReference>
<evidence type="ECO:0000259" key="6">
    <source>
        <dbReference type="PROSITE" id="PS51044"/>
    </source>
</evidence>
<dbReference type="PROSITE" id="PS51044">
    <property type="entry name" value="ZF_SP_RING"/>
    <property type="match status" value="1"/>
</dbReference>
<feature type="compositionally biased region" description="Low complexity" evidence="5">
    <location>
        <begin position="177"/>
        <end position="195"/>
    </location>
</feature>
<dbReference type="GO" id="GO:0000785">
    <property type="term" value="C:chromatin"/>
    <property type="evidence" value="ECO:0007669"/>
    <property type="project" value="TreeGrafter"/>
</dbReference>
<dbReference type="STRING" id="1754190.A0A1Y2F266"/>
<evidence type="ECO:0000256" key="5">
    <source>
        <dbReference type="SAM" id="MobiDB-lite"/>
    </source>
</evidence>
<dbReference type="PANTHER" id="PTHR10782">
    <property type="entry name" value="ZINC FINGER MIZ DOMAIN-CONTAINING PROTEIN"/>
    <property type="match status" value="1"/>
</dbReference>
<feature type="compositionally biased region" description="Low complexity" evidence="5">
    <location>
        <begin position="435"/>
        <end position="466"/>
    </location>
</feature>
<keyword evidence="2 4" id="KW-0863">Zinc-finger</keyword>
<keyword evidence="1" id="KW-0479">Metal-binding</keyword>
<evidence type="ECO:0000256" key="4">
    <source>
        <dbReference type="PROSITE-ProRule" id="PRU00452"/>
    </source>
</evidence>
<dbReference type="InterPro" id="IPR013083">
    <property type="entry name" value="Znf_RING/FYVE/PHD"/>
</dbReference>
<feature type="compositionally biased region" description="Polar residues" evidence="5">
    <location>
        <begin position="224"/>
        <end position="248"/>
    </location>
</feature>
<evidence type="ECO:0000256" key="1">
    <source>
        <dbReference type="ARBA" id="ARBA00022723"/>
    </source>
</evidence>
<feature type="compositionally biased region" description="Low complexity" evidence="5">
    <location>
        <begin position="498"/>
        <end position="534"/>
    </location>
</feature>
<dbReference type="AlphaFoldDB" id="A0A1Y2F266"/>
<dbReference type="OrthoDB" id="28127at2759"/>
<evidence type="ECO:0000313" key="7">
    <source>
        <dbReference type="EMBL" id="ORY77960.1"/>
    </source>
</evidence>